<dbReference type="PROSITE" id="PS51257">
    <property type="entry name" value="PROKAR_LIPOPROTEIN"/>
    <property type="match status" value="1"/>
</dbReference>
<organism evidence="1 2">
    <name type="scientific">Halalkalibacter oceani</name>
    <dbReference type="NCBI Taxonomy" id="1653776"/>
    <lineage>
        <taxon>Bacteria</taxon>
        <taxon>Bacillati</taxon>
        <taxon>Bacillota</taxon>
        <taxon>Bacilli</taxon>
        <taxon>Bacillales</taxon>
        <taxon>Bacillaceae</taxon>
        <taxon>Halalkalibacter</taxon>
    </lineage>
</organism>
<accession>A0A9X2IPS9</accession>
<proteinExistence type="predicted"/>
<evidence type="ECO:0000313" key="1">
    <source>
        <dbReference type="EMBL" id="MCM3715161.1"/>
    </source>
</evidence>
<name>A0A9X2IPS9_9BACI</name>
<sequence length="241" mass="27599">MKWMTLFGMLCFLCACQTTESAVDLQIENQNSHLDVEFETIETGDWDGQQGFFITISVTSVMEQYQADEFSYALDSLLTDENGATYEALHSETLPLENETEQVKVRQFYTPELPDDLSHLDITVFAKPLYYKRELVIPEMTDGTTNRFVNDLLINKAETDGRRLMIEISDIQPISGLSLSLIQDNEEIYPVFSTTNYLEDTNQLIASYDFATPLPDLFTLKLTRLHLEEQIWKLPLTIPVG</sequence>
<keyword evidence="2" id="KW-1185">Reference proteome</keyword>
<dbReference type="EMBL" id="JAMBOL010000012">
    <property type="protein sequence ID" value="MCM3715161.1"/>
    <property type="molecule type" value="Genomic_DNA"/>
</dbReference>
<dbReference type="RefSeq" id="WP_251223918.1">
    <property type="nucleotide sequence ID" value="NZ_JAMBOL010000012.1"/>
</dbReference>
<reference evidence="1" key="1">
    <citation type="submission" date="2022-05" db="EMBL/GenBank/DDBJ databases">
        <title>Comparative Genomics of Spacecraft Associated Microbes.</title>
        <authorList>
            <person name="Tran M.T."/>
            <person name="Wright A."/>
            <person name="Seuylemezian A."/>
            <person name="Eisen J."/>
            <person name="Coil D."/>
        </authorList>
    </citation>
    <scope>NUCLEOTIDE SEQUENCE</scope>
    <source>
        <strain evidence="1">214.1.1</strain>
    </source>
</reference>
<dbReference type="AlphaFoldDB" id="A0A9X2IPS9"/>
<protein>
    <submittedName>
        <fullName evidence="1">Uncharacterized protein</fullName>
    </submittedName>
</protein>
<gene>
    <name evidence="1" type="ORF">M3202_13815</name>
</gene>
<dbReference type="Proteomes" id="UP001139179">
    <property type="component" value="Unassembled WGS sequence"/>
</dbReference>
<comment type="caution">
    <text evidence="1">The sequence shown here is derived from an EMBL/GenBank/DDBJ whole genome shotgun (WGS) entry which is preliminary data.</text>
</comment>
<evidence type="ECO:0000313" key="2">
    <source>
        <dbReference type="Proteomes" id="UP001139179"/>
    </source>
</evidence>